<gene>
    <name evidence="2" type="ORF">CO657_25900</name>
</gene>
<geneLocation type="plasmid" evidence="3">
    <name>prapfh23b</name>
</geneLocation>
<accession>A0AAE5WS10</accession>
<organism evidence="2 3">
    <name type="scientific">Rhizobium acidisoli</name>
    <dbReference type="NCBI Taxonomy" id="1538158"/>
    <lineage>
        <taxon>Bacteria</taxon>
        <taxon>Pseudomonadati</taxon>
        <taxon>Pseudomonadota</taxon>
        <taxon>Alphaproteobacteria</taxon>
        <taxon>Hyphomicrobiales</taxon>
        <taxon>Rhizobiaceae</taxon>
        <taxon>Rhizobium/Agrobacterium group</taxon>
        <taxon>Rhizobium</taxon>
    </lineage>
</organism>
<dbReference type="PROSITE" id="PS51257">
    <property type="entry name" value="PROKAR_LIPOPROTEIN"/>
    <property type="match status" value="1"/>
</dbReference>
<dbReference type="EMBL" id="CP035000">
    <property type="protein sequence ID" value="QAS81349.1"/>
    <property type="molecule type" value="Genomic_DNA"/>
</dbReference>
<dbReference type="KEGG" id="rad:CO657_25900"/>
<dbReference type="AlphaFoldDB" id="A0AAE5WS10"/>
<name>A0AAE5WS10_9HYPH</name>
<evidence type="ECO:0000313" key="2">
    <source>
        <dbReference type="EMBL" id="QAS81349.1"/>
    </source>
</evidence>
<evidence type="ECO:0000313" key="3">
    <source>
        <dbReference type="Proteomes" id="UP000220927"/>
    </source>
</evidence>
<keyword evidence="1" id="KW-0732">Signal</keyword>
<feature type="signal peptide" evidence="1">
    <location>
        <begin position="1"/>
        <end position="26"/>
    </location>
</feature>
<feature type="chain" id="PRO_5041932355" evidence="1">
    <location>
        <begin position="27"/>
        <end position="200"/>
    </location>
</feature>
<evidence type="ECO:0000256" key="1">
    <source>
        <dbReference type="SAM" id="SignalP"/>
    </source>
</evidence>
<dbReference type="Pfam" id="PF06693">
    <property type="entry name" value="DUF1190"/>
    <property type="match status" value="1"/>
</dbReference>
<keyword evidence="3" id="KW-1185">Reference proteome</keyword>
<sequence length="200" mass="21332">MRRRKSGHRRPFLALGTIAASTLALSGCGDQTPSEVMFTSVDQCVTSGMDRQVCQAGYQDAMRAHLATAPRFNGMAACEAEYGVGQCTEQPANSVPNNSGGNGSFFTPFLAGYMLSSALNNITDYSDYRRRQEANGYYYGSTPIYRNRAGQTLTTTVRSGGAGSDSVTAPSRQSVKPVNVNTRTVARQGFGGRSSFSFGG</sequence>
<proteinExistence type="predicted"/>
<reference evidence="2 3" key="1">
    <citation type="submission" date="2019-01" db="EMBL/GenBank/DDBJ databases">
        <title>Genomic insights into the origins and evolution of symbiotic genes in the Phaseolus vulgaris microsymbionts.</title>
        <authorList>
            <person name="Tong W."/>
        </authorList>
    </citation>
    <scope>NUCLEOTIDE SEQUENCE [LARGE SCALE GENOMIC DNA]</scope>
    <source>
        <strain evidence="2 3">FH23</strain>
        <plasmid evidence="3">prapfh23b</plasmid>
    </source>
</reference>
<dbReference type="Proteomes" id="UP000220927">
    <property type="component" value="Plasmid pRapFH23b"/>
</dbReference>
<dbReference type="InterPro" id="IPR009576">
    <property type="entry name" value="Biofilm_formation_YgiB"/>
</dbReference>
<dbReference type="RefSeq" id="WP_054185217.1">
    <property type="nucleotide sequence ID" value="NZ_CP035000.1"/>
</dbReference>
<protein>
    <submittedName>
        <fullName evidence="2">DUF1190 domain-containing protein</fullName>
    </submittedName>
</protein>
<keyword evidence="2" id="KW-0614">Plasmid</keyword>